<evidence type="ECO:0000259" key="9">
    <source>
        <dbReference type="PROSITE" id="PS50011"/>
    </source>
</evidence>
<dbReference type="InterPro" id="IPR008271">
    <property type="entry name" value="Ser/Thr_kinase_AS"/>
</dbReference>
<evidence type="ECO:0000256" key="4">
    <source>
        <dbReference type="ARBA" id="ARBA00022741"/>
    </source>
</evidence>
<comment type="catalytic activity">
    <reaction evidence="7">
        <text>L-threonyl-[protein] + ATP = O-phospho-L-threonyl-[protein] + ADP + H(+)</text>
        <dbReference type="Rhea" id="RHEA:46608"/>
        <dbReference type="Rhea" id="RHEA-COMP:11060"/>
        <dbReference type="Rhea" id="RHEA-COMP:11605"/>
        <dbReference type="ChEBI" id="CHEBI:15378"/>
        <dbReference type="ChEBI" id="CHEBI:30013"/>
        <dbReference type="ChEBI" id="CHEBI:30616"/>
        <dbReference type="ChEBI" id="CHEBI:61977"/>
        <dbReference type="ChEBI" id="CHEBI:456216"/>
        <dbReference type="EC" id="2.7.11.1"/>
    </reaction>
</comment>
<evidence type="ECO:0000256" key="7">
    <source>
        <dbReference type="ARBA" id="ARBA00047899"/>
    </source>
</evidence>
<dbReference type="EMBL" id="GDID01003671">
    <property type="protein sequence ID" value="JAP92935.1"/>
    <property type="molecule type" value="Transcribed_RNA"/>
</dbReference>
<keyword evidence="6" id="KW-0067">ATP-binding</keyword>
<accession>A0A146KB43</accession>
<evidence type="ECO:0000256" key="1">
    <source>
        <dbReference type="ARBA" id="ARBA00012513"/>
    </source>
</evidence>
<keyword evidence="5 10" id="KW-0418">Kinase</keyword>
<dbReference type="EC" id="2.7.11.1" evidence="1"/>
<evidence type="ECO:0000256" key="6">
    <source>
        <dbReference type="ARBA" id="ARBA00022840"/>
    </source>
</evidence>
<dbReference type="InterPro" id="IPR011009">
    <property type="entry name" value="Kinase-like_dom_sf"/>
</dbReference>
<evidence type="ECO:0000256" key="5">
    <source>
        <dbReference type="ARBA" id="ARBA00022777"/>
    </source>
</evidence>
<reference evidence="10" key="1">
    <citation type="submission" date="2015-07" db="EMBL/GenBank/DDBJ databases">
        <title>Adaptation to a free-living lifestyle via gene acquisitions in the diplomonad Trepomonas sp. PC1.</title>
        <authorList>
            <person name="Xu F."/>
            <person name="Jerlstrom-Hultqvist J."/>
            <person name="Kolisko M."/>
            <person name="Simpson A.G.B."/>
            <person name="Roger A.J."/>
            <person name="Svard S.G."/>
            <person name="Andersson J.O."/>
        </authorList>
    </citation>
    <scope>NUCLEOTIDE SEQUENCE</scope>
    <source>
        <strain evidence="10">PC1</strain>
    </source>
</reference>
<evidence type="ECO:0000313" key="10">
    <source>
        <dbReference type="EMBL" id="JAP92935.1"/>
    </source>
</evidence>
<dbReference type="SUPFAM" id="SSF56112">
    <property type="entry name" value="Protein kinase-like (PK-like)"/>
    <property type="match status" value="1"/>
</dbReference>
<feature type="domain" description="Protein kinase" evidence="9">
    <location>
        <begin position="1"/>
        <end position="281"/>
    </location>
</feature>
<evidence type="ECO:0000256" key="8">
    <source>
        <dbReference type="ARBA" id="ARBA00048679"/>
    </source>
</evidence>
<gene>
    <name evidence="10" type="ORF">TPC1_14959</name>
</gene>
<comment type="catalytic activity">
    <reaction evidence="8">
        <text>L-seryl-[protein] + ATP = O-phospho-L-seryl-[protein] + ADP + H(+)</text>
        <dbReference type="Rhea" id="RHEA:17989"/>
        <dbReference type="Rhea" id="RHEA-COMP:9863"/>
        <dbReference type="Rhea" id="RHEA-COMP:11604"/>
        <dbReference type="ChEBI" id="CHEBI:15378"/>
        <dbReference type="ChEBI" id="CHEBI:29999"/>
        <dbReference type="ChEBI" id="CHEBI:30616"/>
        <dbReference type="ChEBI" id="CHEBI:83421"/>
        <dbReference type="ChEBI" id="CHEBI:456216"/>
        <dbReference type="EC" id="2.7.11.1"/>
    </reaction>
</comment>
<evidence type="ECO:0000256" key="3">
    <source>
        <dbReference type="ARBA" id="ARBA00022679"/>
    </source>
</evidence>
<dbReference type="GO" id="GO:0004674">
    <property type="term" value="F:protein serine/threonine kinase activity"/>
    <property type="evidence" value="ECO:0007669"/>
    <property type="project" value="UniProtKB-KW"/>
</dbReference>
<dbReference type="PANTHER" id="PTHR24343">
    <property type="entry name" value="SERINE/THREONINE KINASE"/>
    <property type="match status" value="1"/>
</dbReference>
<name>A0A146KB43_9EUKA</name>
<keyword evidence="3" id="KW-0808">Transferase</keyword>
<keyword evidence="4" id="KW-0547">Nucleotide-binding</keyword>
<dbReference type="AlphaFoldDB" id="A0A146KB43"/>
<dbReference type="Gene3D" id="1.10.510.10">
    <property type="entry name" value="Transferase(Phosphotransferase) domain 1"/>
    <property type="match status" value="1"/>
</dbReference>
<dbReference type="PROSITE" id="PS00108">
    <property type="entry name" value="PROTEIN_KINASE_ST"/>
    <property type="match status" value="1"/>
</dbReference>
<organism evidence="10">
    <name type="scientific">Trepomonas sp. PC1</name>
    <dbReference type="NCBI Taxonomy" id="1076344"/>
    <lineage>
        <taxon>Eukaryota</taxon>
        <taxon>Metamonada</taxon>
        <taxon>Diplomonadida</taxon>
        <taxon>Hexamitidae</taxon>
        <taxon>Hexamitinae</taxon>
        <taxon>Trepomonas</taxon>
    </lineage>
</organism>
<keyword evidence="2" id="KW-0723">Serine/threonine-protein kinase</keyword>
<dbReference type="Pfam" id="PF00069">
    <property type="entry name" value="Pkinase"/>
    <property type="match status" value="1"/>
</dbReference>
<feature type="non-terminal residue" evidence="10">
    <location>
        <position position="1"/>
    </location>
</feature>
<dbReference type="SMART" id="SM00220">
    <property type="entry name" value="S_TKc"/>
    <property type="match status" value="1"/>
</dbReference>
<dbReference type="PROSITE" id="PS50011">
    <property type="entry name" value="PROTEIN_KINASE_DOM"/>
    <property type="match status" value="1"/>
</dbReference>
<protein>
    <recommendedName>
        <fullName evidence="1">non-specific serine/threonine protein kinase</fullName>
        <ecNumber evidence="1">2.7.11.1</ecNumber>
    </recommendedName>
</protein>
<evidence type="ECO:0000256" key="2">
    <source>
        <dbReference type="ARBA" id="ARBA00022527"/>
    </source>
</evidence>
<dbReference type="InterPro" id="IPR000719">
    <property type="entry name" value="Prot_kinase_dom"/>
</dbReference>
<dbReference type="GO" id="GO:0005524">
    <property type="term" value="F:ATP binding"/>
    <property type="evidence" value="ECO:0007669"/>
    <property type="project" value="UniProtKB-KW"/>
</dbReference>
<sequence>QIYMNDYLFINQNYNGQQTHNFKVKLKAKYYLFSVSTDISAFQKRIEVIQELQGVTNICKLVEYQLNVNCSQEGQMTKKFPFIQRKVSYAVYEYFDGMPISRQCFKLFNQQKNLNIDEQQKAKLVFQQIIETIYQMHQAQVYHFDLKPENILCNGTDFLIIDFGSAQIVQTHRSRTNSLLSLNSKTGVAVGSTQMFSSNRIDAGADGSVVCNKFDIYSLGCTFYAVLMDEFLKHPMAPNTEQFNRMLQIYGEHFTDLISGMTAKNMVIRYDLEICRHHPLFMQHQGKNNLALNKQTKNSFESYEISGIGHSLQSLWLNQICHLRQRMKMIKRSQSQISLQIVEQDTLDDSSQFYQPKWLQKLPERYSLYQLKDISHFHKTQSHIQTHNQEHINNLYHIYLANQMFNMAKLKQFREIKPLGHLYDMQVQSFSNSESQVQYDIYEMLQAKSKPKKVNLFAELKNKDLNSLTQQDPLEYKHNVSGVDLIDDPMEEFYATVQMESFE</sequence>
<proteinExistence type="predicted"/>